<sequence>MHYASWNQFNYSYGDETTLLLFDSIKIVLVQEECLGGK</sequence>
<dbReference type="AlphaFoldDB" id="A0A2P2NM44"/>
<accession>A0A2P2NM44</accession>
<dbReference type="EMBL" id="GGEC01063062">
    <property type="protein sequence ID" value="MBX43546.1"/>
    <property type="molecule type" value="Transcribed_RNA"/>
</dbReference>
<protein>
    <submittedName>
        <fullName evidence="1">Uncharacterized protein</fullName>
    </submittedName>
</protein>
<name>A0A2P2NM44_RHIMU</name>
<proteinExistence type="predicted"/>
<reference evidence="1" key="1">
    <citation type="submission" date="2018-02" db="EMBL/GenBank/DDBJ databases">
        <title>Rhizophora mucronata_Transcriptome.</title>
        <authorList>
            <person name="Meera S.P."/>
            <person name="Sreeshan A."/>
            <person name="Augustine A."/>
        </authorList>
    </citation>
    <scope>NUCLEOTIDE SEQUENCE</scope>
    <source>
        <tissue evidence="1">Leaf</tissue>
    </source>
</reference>
<organism evidence="1">
    <name type="scientific">Rhizophora mucronata</name>
    <name type="common">Asiatic mangrove</name>
    <dbReference type="NCBI Taxonomy" id="61149"/>
    <lineage>
        <taxon>Eukaryota</taxon>
        <taxon>Viridiplantae</taxon>
        <taxon>Streptophyta</taxon>
        <taxon>Embryophyta</taxon>
        <taxon>Tracheophyta</taxon>
        <taxon>Spermatophyta</taxon>
        <taxon>Magnoliopsida</taxon>
        <taxon>eudicotyledons</taxon>
        <taxon>Gunneridae</taxon>
        <taxon>Pentapetalae</taxon>
        <taxon>rosids</taxon>
        <taxon>fabids</taxon>
        <taxon>Malpighiales</taxon>
        <taxon>Rhizophoraceae</taxon>
        <taxon>Rhizophora</taxon>
    </lineage>
</organism>
<evidence type="ECO:0000313" key="1">
    <source>
        <dbReference type="EMBL" id="MBX43546.1"/>
    </source>
</evidence>